<evidence type="ECO:0000313" key="2">
    <source>
        <dbReference type="Proteomes" id="UP000823611"/>
    </source>
</evidence>
<gene>
    <name evidence="1" type="ORF">IAC55_01015</name>
</gene>
<protein>
    <submittedName>
        <fullName evidence="1">Uncharacterized protein</fullName>
    </submittedName>
</protein>
<dbReference type="Proteomes" id="UP000823611">
    <property type="component" value="Unassembled WGS sequence"/>
</dbReference>
<evidence type="ECO:0000313" key="1">
    <source>
        <dbReference type="EMBL" id="MBO8433887.1"/>
    </source>
</evidence>
<dbReference type="AlphaFoldDB" id="A0A9D9DVE3"/>
<proteinExistence type="predicted"/>
<sequence>MEEFNYDTMVGLTEEDNDAIRFHMEMGYPLFIDKEGKVWNESEVYIADAKITSNGKGIFWTHSY</sequence>
<name>A0A9D9DVE3_9FIRM</name>
<accession>A0A9D9DVE3</accession>
<reference evidence="1" key="2">
    <citation type="journal article" date="2021" name="PeerJ">
        <title>Extensive microbial diversity within the chicken gut microbiome revealed by metagenomics and culture.</title>
        <authorList>
            <person name="Gilroy R."/>
            <person name="Ravi A."/>
            <person name="Getino M."/>
            <person name="Pursley I."/>
            <person name="Horton D.L."/>
            <person name="Alikhan N.F."/>
            <person name="Baker D."/>
            <person name="Gharbi K."/>
            <person name="Hall N."/>
            <person name="Watson M."/>
            <person name="Adriaenssens E.M."/>
            <person name="Foster-Nyarko E."/>
            <person name="Jarju S."/>
            <person name="Secka A."/>
            <person name="Antonio M."/>
            <person name="Oren A."/>
            <person name="Chaudhuri R.R."/>
            <person name="La Ragione R."/>
            <person name="Hildebrand F."/>
            <person name="Pallen M.J."/>
        </authorList>
    </citation>
    <scope>NUCLEOTIDE SEQUENCE</scope>
    <source>
        <strain evidence="1">F6-4510</strain>
    </source>
</reference>
<comment type="caution">
    <text evidence="1">The sequence shown here is derived from an EMBL/GenBank/DDBJ whole genome shotgun (WGS) entry which is preliminary data.</text>
</comment>
<reference evidence="1" key="1">
    <citation type="submission" date="2020-10" db="EMBL/GenBank/DDBJ databases">
        <authorList>
            <person name="Gilroy R."/>
        </authorList>
    </citation>
    <scope>NUCLEOTIDE SEQUENCE</scope>
    <source>
        <strain evidence="1">F6-4510</strain>
    </source>
</reference>
<dbReference type="EMBL" id="JADIMX010000024">
    <property type="protein sequence ID" value="MBO8433887.1"/>
    <property type="molecule type" value="Genomic_DNA"/>
</dbReference>
<organism evidence="1 2">
    <name type="scientific">Candidatus Fimicola merdigallinarum</name>
    <dbReference type="NCBI Taxonomy" id="2840819"/>
    <lineage>
        <taxon>Bacteria</taxon>
        <taxon>Bacillati</taxon>
        <taxon>Bacillota</taxon>
        <taxon>Clostridia</taxon>
        <taxon>Lachnospirales</taxon>
        <taxon>Lachnospiraceae</taxon>
        <taxon>Lachnospiraceae incertae sedis</taxon>
        <taxon>Candidatus Fimicola</taxon>
    </lineage>
</organism>